<dbReference type="AlphaFoldDB" id="T0Z7X3"/>
<protein>
    <recommendedName>
        <fullName evidence="2">Sulfotransferase</fullName>
    </recommendedName>
</protein>
<name>T0Z7X3_9ZZZZ</name>
<reference evidence="1" key="2">
    <citation type="journal article" date="2014" name="ISME J.">
        <title>Microbial stratification in low pH oxic and suboxic macroscopic growths along an acid mine drainage.</title>
        <authorList>
            <person name="Mendez-Garcia C."/>
            <person name="Mesa V."/>
            <person name="Sprenger R.R."/>
            <person name="Richter M."/>
            <person name="Diez M.S."/>
            <person name="Solano J."/>
            <person name="Bargiela R."/>
            <person name="Golyshina O.V."/>
            <person name="Manteca A."/>
            <person name="Ramos J.L."/>
            <person name="Gallego J.R."/>
            <person name="Llorente I."/>
            <person name="Martins Dos Santos V.A."/>
            <person name="Jensen O.N."/>
            <person name="Pelaez A.I."/>
            <person name="Sanchez J."/>
            <person name="Ferrer M."/>
        </authorList>
    </citation>
    <scope>NUCLEOTIDE SEQUENCE</scope>
</reference>
<evidence type="ECO:0000313" key="1">
    <source>
        <dbReference type="EMBL" id="EQD40227.1"/>
    </source>
</evidence>
<dbReference type="Gene3D" id="3.40.50.300">
    <property type="entry name" value="P-loop containing nucleotide triphosphate hydrolases"/>
    <property type="match status" value="1"/>
</dbReference>
<dbReference type="InterPro" id="IPR027417">
    <property type="entry name" value="P-loop_NTPase"/>
</dbReference>
<reference evidence="1" key="1">
    <citation type="submission" date="2013-08" db="EMBL/GenBank/DDBJ databases">
        <authorList>
            <person name="Mendez C."/>
            <person name="Richter M."/>
            <person name="Ferrer M."/>
            <person name="Sanchez J."/>
        </authorList>
    </citation>
    <scope>NUCLEOTIDE SEQUENCE</scope>
</reference>
<sequence>MATDDARESLFALIEEHNGGMLGTELGKLDATALPYADLGRGAAASCAAPLNGPVFISGRFRSGSTLVWNLFRHVPGVTSYYEPFNERRWFDPAARGDQVDQSHLGVTDYWVEYDGLAE</sequence>
<dbReference type="EMBL" id="AUZX01012148">
    <property type="protein sequence ID" value="EQD40227.1"/>
    <property type="molecule type" value="Genomic_DNA"/>
</dbReference>
<comment type="caution">
    <text evidence="1">The sequence shown here is derived from an EMBL/GenBank/DDBJ whole genome shotgun (WGS) entry which is preliminary data.</text>
</comment>
<dbReference type="SUPFAM" id="SSF52540">
    <property type="entry name" value="P-loop containing nucleoside triphosphate hydrolases"/>
    <property type="match status" value="1"/>
</dbReference>
<accession>T0Z7X3</accession>
<organism evidence="1">
    <name type="scientific">mine drainage metagenome</name>
    <dbReference type="NCBI Taxonomy" id="410659"/>
    <lineage>
        <taxon>unclassified sequences</taxon>
        <taxon>metagenomes</taxon>
        <taxon>ecological metagenomes</taxon>
    </lineage>
</organism>
<proteinExistence type="predicted"/>
<evidence type="ECO:0008006" key="2">
    <source>
        <dbReference type="Google" id="ProtNLM"/>
    </source>
</evidence>
<gene>
    <name evidence="1" type="ORF">B1A_16523</name>
</gene>
<feature type="non-terminal residue" evidence="1">
    <location>
        <position position="119"/>
    </location>
</feature>